<dbReference type="AlphaFoldDB" id="A0A5M6J3T6"/>
<evidence type="ECO:0000313" key="4">
    <source>
        <dbReference type="Proteomes" id="UP000325255"/>
    </source>
</evidence>
<organism evidence="3 4">
    <name type="scientific">Rhodovastum atsumiense</name>
    <dbReference type="NCBI Taxonomy" id="504468"/>
    <lineage>
        <taxon>Bacteria</taxon>
        <taxon>Pseudomonadati</taxon>
        <taxon>Pseudomonadota</taxon>
        <taxon>Alphaproteobacteria</taxon>
        <taxon>Acetobacterales</taxon>
        <taxon>Acetobacteraceae</taxon>
        <taxon>Rhodovastum</taxon>
    </lineage>
</organism>
<sequence>MCPPHRPAPRERKEDETHANGIIDGDGIGMRGILFLDRLHLSLRRHRMARTLEELSDATLKDIGVARCEITHLAQTAWTDSGEAMALSPALHQGLVFSPFAWLRHVPFDPVGSMSFPSCWRWASVPCQRGPMAATAW</sequence>
<dbReference type="Pfam" id="PF06568">
    <property type="entry name" value="YjiS-like"/>
    <property type="match status" value="1"/>
</dbReference>
<comment type="caution">
    <text evidence="3">The sequence shown here is derived from an EMBL/GenBank/DDBJ whole genome shotgun (WGS) entry which is preliminary data.</text>
</comment>
<feature type="region of interest" description="Disordered" evidence="1">
    <location>
        <begin position="1"/>
        <end position="23"/>
    </location>
</feature>
<proteinExistence type="predicted"/>
<accession>A0A5M6J3T6</accession>
<dbReference type="EMBL" id="VWPK01000001">
    <property type="protein sequence ID" value="KAA5614767.1"/>
    <property type="molecule type" value="Genomic_DNA"/>
</dbReference>
<dbReference type="RefSeq" id="WP_150038629.1">
    <property type="nucleotide sequence ID" value="NZ_OW485601.1"/>
</dbReference>
<keyword evidence="4" id="KW-1185">Reference proteome</keyword>
<feature type="domain" description="YjiS-like" evidence="2">
    <location>
        <begin position="37"/>
        <end position="70"/>
    </location>
</feature>
<feature type="compositionally biased region" description="Basic and acidic residues" evidence="1">
    <location>
        <begin position="8"/>
        <end position="18"/>
    </location>
</feature>
<evidence type="ECO:0000256" key="1">
    <source>
        <dbReference type="SAM" id="MobiDB-lite"/>
    </source>
</evidence>
<evidence type="ECO:0000313" key="3">
    <source>
        <dbReference type="EMBL" id="KAA5614767.1"/>
    </source>
</evidence>
<evidence type="ECO:0000259" key="2">
    <source>
        <dbReference type="Pfam" id="PF06568"/>
    </source>
</evidence>
<name>A0A5M6J3T6_9PROT</name>
<reference evidence="3 4" key="1">
    <citation type="submission" date="2019-09" db="EMBL/GenBank/DDBJ databases">
        <title>Genome sequence of Rhodovastum atsumiense, a diverse member of the Acetobacteraceae family of non-sulfur purple photosynthetic bacteria.</title>
        <authorList>
            <person name="Meyer T."/>
            <person name="Kyndt J."/>
        </authorList>
    </citation>
    <scope>NUCLEOTIDE SEQUENCE [LARGE SCALE GENOMIC DNA]</scope>
    <source>
        <strain evidence="3 4">DSM 21279</strain>
    </source>
</reference>
<dbReference type="Proteomes" id="UP000325255">
    <property type="component" value="Unassembled WGS sequence"/>
</dbReference>
<protein>
    <submittedName>
        <fullName evidence="3">DUF1127 domain-containing protein</fullName>
    </submittedName>
</protein>
<gene>
    <name evidence="3" type="ORF">F1189_01200</name>
</gene>
<dbReference type="InterPro" id="IPR009506">
    <property type="entry name" value="YjiS-like"/>
</dbReference>